<dbReference type="Proteomes" id="UP000583929">
    <property type="component" value="Unassembled WGS sequence"/>
</dbReference>
<reference evidence="2 3" key="1">
    <citation type="journal article" date="2020" name="bioRxiv">
        <title>Sequence and annotation of 42 cannabis genomes reveals extensive copy number variation in cannabinoid synthesis and pathogen resistance genes.</title>
        <authorList>
            <person name="Mckernan K.J."/>
            <person name="Helbert Y."/>
            <person name="Kane L.T."/>
            <person name="Ebling H."/>
            <person name="Zhang L."/>
            <person name="Liu B."/>
            <person name="Eaton Z."/>
            <person name="Mclaughlin S."/>
            <person name="Kingan S."/>
            <person name="Baybayan P."/>
            <person name="Concepcion G."/>
            <person name="Jordan M."/>
            <person name="Riva A."/>
            <person name="Barbazuk W."/>
            <person name="Harkins T."/>
        </authorList>
    </citation>
    <scope>NUCLEOTIDE SEQUENCE [LARGE SCALE GENOMIC DNA]</scope>
    <source>
        <strain evidence="3">cv. Jamaican Lion 4</strain>
        <tissue evidence="2">Leaf</tissue>
    </source>
</reference>
<gene>
    <name evidence="2" type="ORF">G4B88_014909</name>
</gene>
<accession>A0A7J6IA48</accession>
<feature type="signal peptide" evidence="1">
    <location>
        <begin position="1"/>
        <end position="25"/>
    </location>
</feature>
<keyword evidence="1" id="KW-0732">Signal</keyword>
<name>A0A7J6IA48_CANSA</name>
<feature type="chain" id="PRO_5029679738" evidence="1">
    <location>
        <begin position="26"/>
        <end position="114"/>
    </location>
</feature>
<evidence type="ECO:0000313" key="3">
    <source>
        <dbReference type="Proteomes" id="UP000583929"/>
    </source>
</evidence>
<organism evidence="2 3">
    <name type="scientific">Cannabis sativa</name>
    <name type="common">Hemp</name>
    <name type="synonym">Marijuana</name>
    <dbReference type="NCBI Taxonomy" id="3483"/>
    <lineage>
        <taxon>Eukaryota</taxon>
        <taxon>Viridiplantae</taxon>
        <taxon>Streptophyta</taxon>
        <taxon>Embryophyta</taxon>
        <taxon>Tracheophyta</taxon>
        <taxon>Spermatophyta</taxon>
        <taxon>Magnoliopsida</taxon>
        <taxon>eudicotyledons</taxon>
        <taxon>Gunneridae</taxon>
        <taxon>Pentapetalae</taxon>
        <taxon>rosids</taxon>
        <taxon>fabids</taxon>
        <taxon>Rosales</taxon>
        <taxon>Cannabaceae</taxon>
        <taxon>Cannabis</taxon>
    </lineage>
</organism>
<protein>
    <submittedName>
        <fullName evidence="2">Uncharacterized protein</fullName>
    </submittedName>
</protein>
<evidence type="ECO:0000313" key="2">
    <source>
        <dbReference type="EMBL" id="KAF4404453.1"/>
    </source>
</evidence>
<proteinExistence type="predicted"/>
<sequence>METLMKLAPASLAMAFAIIVLPVPGGPNSNIPLQGFNSPPLKRSGVFTGAGIELSAASFFVAEIAAADNVSAPDLFSGAVTSERLNKELFVEAPAAFAPKRADLRVKQLQRHFS</sequence>
<dbReference type="EMBL" id="JAATIQ010000002">
    <property type="protein sequence ID" value="KAF4404453.1"/>
    <property type="molecule type" value="Genomic_DNA"/>
</dbReference>
<comment type="caution">
    <text evidence="2">The sequence shown here is derived from an EMBL/GenBank/DDBJ whole genome shotgun (WGS) entry which is preliminary data.</text>
</comment>
<dbReference type="AlphaFoldDB" id="A0A7J6IA48"/>
<evidence type="ECO:0000256" key="1">
    <source>
        <dbReference type="SAM" id="SignalP"/>
    </source>
</evidence>
<dbReference type="PANTHER" id="PTHR37449:SF1">
    <property type="entry name" value="OS02G0159950 PROTEIN"/>
    <property type="match status" value="1"/>
</dbReference>
<keyword evidence="3" id="KW-1185">Reference proteome</keyword>
<dbReference type="PANTHER" id="PTHR37449">
    <property type="match status" value="1"/>
</dbReference>